<organism evidence="3 4">
    <name type="scientific">Pseudonocardia petroleophila</name>
    <dbReference type="NCBI Taxonomy" id="37331"/>
    <lineage>
        <taxon>Bacteria</taxon>
        <taxon>Bacillati</taxon>
        <taxon>Actinomycetota</taxon>
        <taxon>Actinomycetes</taxon>
        <taxon>Pseudonocardiales</taxon>
        <taxon>Pseudonocardiaceae</taxon>
        <taxon>Pseudonocardia</taxon>
    </lineage>
</organism>
<dbReference type="GO" id="GO:0004497">
    <property type="term" value="F:monooxygenase activity"/>
    <property type="evidence" value="ECO:0007669"/>
    <property type="project" value="UniProtKB-KW"/>
</dbReference>
<dbReference type="RefSeq" id="WP_185721525.1">
    <property type="nucleotide sequence ID" value="NZ_BAAAWI010000001.1"/>
</dbReference>
<name>A0A7G7MPL3_9PSEU</name>
<proteinExistence type="predicted"/>
<accession>A0A7G7MPL3</accession>
<evidence type="ECO:0000313" key="3">
    <source>
        <dbReference type="EMBL" id="QNG54724.1"/>
    </source>
</evidence>
<dbReference type="Proteomes" id="UP000515728">
    <property type="component" value="Chromosome"/>
</dbReference>
<keyword evidence="1" id="KW-0560">Oxidoreductase</keyword>
<dbReference type="AlphaFoldDB" id="A0A7G7MPL3"/>
<dbReference type="Pfam" id="PF01494">
    <property type="entry name" value="FAD_binding_3"/>
    <property type="match status" value="1"/>
</dbReference>
<dbReference type="KEGG" id="ppel:H6H00_13060"/>
<dbReference type="InterPro" id="IPR050631">
    <property type="entry name" value="PheA/TfdB_FAD_monoxygenase"/>
</dbReference>
<dbReference type="EMBL" id="CP060131">
    <property type="protein sequence ID" value="QNG54724.1"/>
    <property type="molecule type" value="Genomic_DNA"/>
</dbReference>
<dbReference type="PANTHER" id="PTHR43476:SF5">
    <property type="entry name" value="FAD-DEPENDENT MONOOXYGENASE"/>
    <property type="match status" value="1"/>
</dbReference>
<evidence type="ECO:0000259" key="2">
    <source>
        <dbReference type="Pfam" id="PF01494"/>
    </source>
</evidence>
<keyword evidence="3" id="KW-0503">Monooxygenase</keyword>
<dbReference type="SUPFAM" id="SSF51905">
    <property type="entry name" value="FAD/NAD(P)-binding domain"/>
    <property type="match status" value="1"/>
</dbReference>
<evidence type="ECO:0000313" key="4">
    <source>
        <dbReference type="Proteomes" id="UP000515728"/>
    </source>
</evidence>
<dbReference type="GO" id="GO:0071949">
    <property type="term" value="F:FAD binding"/>
    <property type="evidence" value="ECO:0007669"/>
    <property type="project" value="InterPro"/>
</dbReference>
<keyword evidence="4" id="KW-1185">Reference proteome</keyword>
<feature type="domain" description="FAD-binding" evidence="2">
    <location>
        <begin position="5"/>
        <end position="347"/>
    </location>
</feature>
<protein>
    <submittedName>
        <fullName evidence="3">FAD-dependent monooxygenase</fullName>
    </submittedName>
</protein>
<dbReference type="PRINTS" id="PR00420">
    <property type="entry name" value="RNGMNOXGNASE"/>
</dbReference>
<sequence length="414" mass="43877">MDEQDCVVVGGGPGGAVLAYLLARAGRRVTLLEARSDFARRFRGDSLAPAVMDWLDALGLADDVLARPHATADAFTWHTPTAAYRVADFSRASARFPHYVLLPQPEFLGLLTGRAAEYPGFRLEMSARVTELVESDGRVCGVRYRAADGGTREVRAPLVVGVDGRFSQVRRLGGFETEELGAGLDILWFEVPRRAEDPPLSGLDYFAVPGAAIVALGQGATWQLGYVIPTGTVAQAREAGVGPVVALARDRMPWLGDRLDALTAFTDLTLLNVPITRLPSWYRPGLLLLGDAAHVISPVGGNGINIAIADAADAGNTLAPLLANRSSAAPAALDAACREIEARRRAVSDVEQRSQVRAERGSAGRIERGDPSPVWILRLAAAVPPIARAFGRRSASAIAIPPPTPAVLGAPAPR</sequence>
<gene>
    <name evidence="3" type="ORF">H6H00_13060</name>
</gene>
<dbReference type="InterPro" id="IPR002938">
    <property type="entry name" value="FAD-bd"/>
</dbReference>
<reference evidence="3 4" key="1">
    <citation type="submission" date="2020-08" db="EMBL/GenBank/DDBJ databases">
        <authorList>
            <person name="Mo P."/>
        </authorList>
    </citation>
    <scope>NUCLEOTIDE SEQUENCE [LARGE SCALE GENOMIC DNA]</scope>
    <source>
        <strain evidence="3 4">CGMCC 4.1532</strain>
    </source>
</reference>
<dbReference type="Gene3D" id="3.50.50.60">
    <property type="entry name" value="FAD/NAD(P)-binding domain"/>
    <property type="match status" value="2"/>
</dbReference>
<evidence type="ECO:0000256" key="1">
    <source>
        <dbReference type="ARBA" id="ARBA00023002"/>
    </source>
</evidence>
<dbReference type="PANTHER" id="PTHR43476">
    <property type="entry name" value="3-(3-HYDROXY-PHENYL)PROPIONATE/3-HYDROXYCINNAMIC ACID HYDROXYLASE"/>
    <property type="match status" value="1"/>
</dbReference>
<dbReference type="InterPro" id="IPR036188">
    <property type="entry name" value="FAD/NAD-bd_sf"/>
</dbReference>